<sequence>MNGTQTKPRIEKAGFYHVLNRGVERRVIFLDDDDYLKFLEIVDESAFTYDFSVYSFCLMSNHYHLLVKTMHENLSLLMRQINSRYSIYFNNKYKRVGPLFQGRFKSWFVYDEVYLKSLVKYIELNPTKANIVDEIKKYRWAMSTNTSALSCANDELLKIVDFTTDMSHKELENINKIFHAKYDIKEDVISMKKPKKLEEYFTDSADREFMIADAINDGYTQTSIASYLKLSNVFISKIYKRYKQKVQLFNKLRDKGIFWSYSKDITYCKATEKLFIEYLLKYGDFDDIKLGFTLFGKRVLFKVWSEKLKNDKQFIKLNLMLSRVFFGMNVESDYFKESTIKKPN</sequence>
<accession>A0A7M1AZC7</accession>
<dbReference type="GO" id="GO:0003677">
    <property type="term" value="F:DNA binding"/>
    <property type="evidence" value="ECO:0007669"/>
    <property type="project" value="InterPro"/>
</dbReference>
<feature type="domain" description="Transposase IS200-like" evidence="1">
    <location>
        <begin position="11"/>
        <end position="125"/>
    </location>
</feature>
<keyword evidence="3" id="KW-1185">Reference proteome</keyword>
<proteinExistence type="predicted"/>
<evidence type="ECO:0000259" key="1">
    <source>
        <dbReference type="SMART" id="SM01321"/>
    </source>
</evidence>
<dbReference type="InterPro" id="IPR036515">
    <property type="entry name" value="Transposase_17_sf"/>
</dbReference>
<dbReference type="GO" id="GO:0006313">
    <property type="term" value="P:DNA transposition"/>
    <property type="evidence" value="ECO:0007669"/>
    <property type="project" value="InterPro"/>
</dbReference>
<dbReference type="Proteomes" id="UP000593719">
    <property type="component" value="Chromosome"/>
</dbReference>
<dbReference type="PANTHER" id="PTHR34322">
    <property type="entry name" value="TRANSPOSASE, Y1_TNP DOMAIN-CONTAINING"/>
    <property type="match status" value="1"/>
</dbReference>
<dbReference type="EMBL" id="CP041235">
    <property type="protein sequence ID" value="QOP42656.1"/>
    <property type="molecule type" value="Genomic_DNA"/>
</dbReference>
<evidence type="ECO:0000313" key="3">
    <source>
        <dbReference type="Proteomes" id="UP000593719"/>
    </source>
</evidence>
<organism evidence="2 3">
    <name type="scientific">Sulfurimonas sediminis</name>
    <dbReference type="NCBI Taxonomy" id="2590020"/>
    <lineage>
        <taxon>Bacteria</taxon>
        <taxon>Pseudomonadati</taxon>
        <taxon>Campylobacterota</taxon>
        <taxon>Epsilonproteobacteria</taxon>
        <taxon>Campylobacterales</taxon>
        <taxon>Sulfurimonadaceae</taxon>
        <taxon>Sulfurimonas</taxon>
    </lineage>
</organism>
<dbReference type="RefSeq" id="WP_193151868.1">
    <property type="nucleotide sequence ID" value="NZ_CP041235.1"/>
</dbReference>
<dbReference type="Gene3D" id="3.30.70.1290">
    <property type="entry name" value="Transposase IS200-like"/>
    <property type="match status" value="1"/>
</dbReference>
<gene>
    <name evidence="2" type="ORF">FJR45_01290</name>
</gene>
<evidence type="ECO:0000313" key="2">
    <source>
        <dbReference type="EMBL" id="QOP42656.1"/>
    </source>
</evidence>
<dbReference type="PANTHER" id="PTHR34322:SF2">
    <property type="entry name" value="TRANSPOSASE IS200-LIKE DOMAIN-CONTAINING PROTEIN"/>
    <property type="match status" value="1"/>
</dbReference>
<dbReference type="GO" id="GO:0004803">
    <property type="term" value="F:transposase activity"/>
    <property type="evidence" value="ECO:0007669"/>
    <property type="project" value="InterPro"/>
</dbReference>
<protein>
    <recommendedName>
        <fullName evidence="1">Transposase IS200-like domain-containing protein</fullName>
    </recommendedName>
</protein>
<dbReference type="KEGG" id="ssei:FJR45_01290"/>
<dbReference type="SUPFAM" id="SSF143422">
    <property type="entry name" value="Transposase IS200-like"/>
    <property type="match status" value="1"/>
</dbReference>
<dbReference type="InterPro" id="IPR002686">
    <property type="entry name" value="Transposase_17"/>
</dbReference>
<reference evidence="2 3" key="1">
    <citation type="submission" date="2019-06" db="EMBL/GenBank/DDBJ databases">
        <title>Sulfurimonas gotlandica sp. nov., a chemoautotrophic and psychrotolerant epsilonproteobacterium isolated from a pelagic redoxcline, and an emended description of the genus Sulfurimonas.</title>
        <authorList>
            <person name="Wang S."/>
            <person name="Jiang L."/>
            <person name="Shao Z."/>
        </authorList>
    </citation>
    <scope>NUCLEOTIDE SEQUENCE [LARGE SCALE GENOMIC DNA]</scope>
    <source>
        <strain evidence="2 3">S2-6</strain>
    </source>
</reference>
<dbReference type="SMART" id="SM01321">
    <property type="entry name" value="Y1_Tnp"/>
    <property type="match status" value="1"/>
</dbReference>
<dbReference type="Pfam" id="PF01797">
    <property type="entry name" value="Y1_Tnp"/>
    <property type="match status" value="1"/>
</dbReference>
<name>A0A7M1AZC7_9BACT</name>
<dbReference type="AlphaFoldDB" id="A0A7M1AZC7"/>